<proteinExistence type="predicted"/>
<evidence type="ECO:0000313" key="3">
    <source>
        <dbReference type="Proteomes" id="UP000199541"/>
    </source>
</evidence>
<evidence type="ECO:0000313" key="2">
    <source>
        <dbReference type="EMBL" id="SDX20138.1"/>
    </source>
</evidence>
<evidence type="ECO:0000313" key="1">
    <source>
        <dbReference type="EMBL" id="GHE02620.1"/>
    </source>
</evidence>
<organism evidence="1 4">
    <name type="scientific">Allgaiera indica</name>
    <dbReference type="NCBI Taxonomy" id="765699"/>
    <lineage>
        <taxon>Bacteria</taxon>
        <taxon>Pseudomonadati</taxon>
        <taxon>Pseudomonadota</taxon>
        <taxon>Alphaproteobacteria</taxon>
        <taxon>Rhodobacterales</taxon>
        <taxon>Paracoccaceae</taxon>
        <taxon>Allgaiera</taxon>
    </lineage>
</organism>
<comment type="caution">
    <text evidence="1">The sequence shown here is derived from an EMBL/GenBank/DDBJ whole genome shotgun (WGS) entry which is preliminary data.</text>
</comment>
<dbReference type="EMBL" id="FNOB01000011">
    <property type="protein sequence ID" value="SDX20138.1"/>
    <property type="molecule type" value="Genomic_DNA"/>
</dbReference>
<dbReference type="RefSeq" id="WP_051646279.1">
    <property type="nucleotide sequence ID" value="NZ_BNAB01000010.1"/>
</dbReference>
<dbReference type="EMBL" id="BNAB01000010">
    <property type="protein sequence ID" value="GHE02620.1"/>
    <property type="molecule type" value="Genomic_DNA"/>
</dbReference>
<reference evidence="1" key="3">
    <citation type="submission" date="2023-06" db="EMBL/GenBank/DDBJ databases">
        <authorList>
            <person name="Sun Q."/>
            <person name="Zhou Y."/>
        </authorList>
    </citation>
    <scope>NUCLEOTIDE SEQUENCE</scope>
    <source>
        <strain evidence="1">CGMCC 1.10859</strain>
    </source>
</reference>
<dbReference type="AlphaFoldDB" id="A0AAN4URU8"/>
<dbReference type="Proteomes" id="UP000199541">
    <property type="component" value="Unassembled WGS sequence"/>
</dbReference>
<evidence type="ECO:0008006" key="5">
    <source>
        <dbReference type="Google" id="ProtNLM"/>
    </source>
</evidence>
<keyword evidence="3" id="KW-1185">Reference proteome</keyword>
<reference evidence="2 3" key="2">
    <citation type="submission" date="2016-10" db="EMBL/GenBank/DDBJ databases">
        <authorList>
            <person name="Varghese N."/>
            <person name="Submissions S."/>
        </authorList>
    </citation>
    <scope>NUCLEOTIDE SEQUENCE [LARGE SCALE GENOMIC DNA]</scope>
    <source>
        <strain evidence="2 3">DSM 24802</strain>
    </source>
</reference>
<dbReference type="Proteomes" id="UP000634647">
    <property type="component" value="Unassembled WGS sequence"/>
</dbReference>
<reference evidence="1" key="1">
    <citation type="journal article" date="2014" name="Int. J. Syst. Evol. Microbiol.">
        <title>Complete genome sequence of Corynebacterium casei LMG S-19264T (=DSM 44701T), isolated from a smear-ripened cheese.</title>
        <authorList>
            <consortium name="US DOE Joint Genome Institute (JGI-PGF)"/>
            <person name="Walter F."/>
            <person name="Albersmeier A."/>
            <person name="Kalinowski J."/>
            <person name="Ruckert C."/>
        </authorList>
    </citation>
    <scope>NUCLEOTIDE SEQUENCE</scope>
    <source>
        <strain evidence="1">CGMCC 1.10859</strain>
    </source>
</reference>
<evidence type="ECO:0000313" key="4">
    <source>
        <dbReference type="Proteomes" id="UP000634647"/>
    </source>
</evidence>
<name>A0AAN4URU8_9RHOB</name>
<accession>A0AAN4URU8</accession>
<protein>
    <recommendedName>
        <fullName evidence="5">Antitoxin Xre/MbcA/ParS-like toxin-binding domain-containing protein</fullName>
    </recommendedName>
</protein>
<gene>
    <name evidence="1" type="ORF">GCM10008024_22890</name>
    <name evidence="2" type="ORF">SAMN05444006_111137</name>
</gene>
<sequence length="218" mass="24006">MKENIHVIQADGKDSSLPRSDVLQALGHMRNALVVTFTSASDLTVGRGVLRNLPRLLEEKRAARQQERIEKMMEGLLDLDPFDQAETRIDADNAALRTRFLEDFKTLTSAEVHANVGHKGRNTAQTAATWKRAGRICSVTYGGRDLFPAFQFDSGGQPLPLLKDVLAALPGTLTSWQRAFWLVARDFHLDGKRPIDCIREGDPGVIEAARHAGALPVG</sequence>